<dbReference type="InterPro" id="IPR040581">
    <property type="entry name" value="Thioredoxin_11"/>
</dbReference>
<dbReference type="Proteomes" id="UP000789390">
    <property type="component" value="Unassembled WGS sequence"/>
</dbReference>
<dbReference type="OrthoDB" id="6360271at2759"/>
<reference evidence="4" key="1">
    <citation type="submission" date="2021-11" db="EMBL/GenBank/DDBJ databases">
        <authorList>
            <person name="Schell T."/>
        </authorList>
    </citation>
    <scope>NUCLEOTIDE SEQUENCE</scope>
    <source>
        <strain evidence="4">M5</strain>
    </source>
</reference>
<feature type="domain" description="SNTX thioredoxin-like" evidence="1">
    <location>
        <begin position="411"/>
        <end position="530"/>
    </location>
</feature>
<comment type="caution">
    <text evidence="4">The sequence shown here is derived from an EMBL/GenBank/DDBJ whole genome shotgun (WGS) entry which is preliminary data.</text>
</comment>
<accession>A0A8J2RFW9</accession>
<dbReference type="PANTHER" id="PTHR31594">
    <property type="entry name" value="AIG1-TYPE G DOMAIN-CONTAINING PROTEIN"/>
    <property type="match status" value="1"/>
</dbReference>
<keyword evidence="5" id="KW-1185">Reference proteome</keyword>
<dbReference type="Pfam" id="PF24674">
    <property type="entry name" value="MACPF_SNTX"/>
    <property type="match status" value="1"/>
</dbReference>
<evidence type="ECO:0000259" key="1">
    <source>
        <dbReference type="Pfam" id="PF18078"/>
    </source>
</evidence>
<dbReference type="InterPro" id="IPR048997">
    <property type="entry name" value="Stonustoxin-like_helical"/>
</dbReference>
<gene>
    <name evidence="4" type="ORF">DGAL_LOCUS3768</name>
</gene>
<dbReference type="InterPro" id="IPR052090">
    <property type="entry name" value="Cytolytic_pore-forming_toxin"/>
</dbReference>
<dbReference type="PANTHER" id="PTHR31594:SF14">
    <property type="entry name" value="FIBRONECTIN TYPE-III DOMAIN-CONTAINING PROTEIN"/>
    <property type="match status" value="1"/>
</dbReference>
<dbReference type="Pfam" id="PF21109">
    <property type="entry name" value="Stonustoxin_helical"/>
    <property type="match status" value="1"/>
</dbReference>
<organism evidence="4 5">
    <name type="scientific">Daphnia galeata</name>
    <dbReference type="NCBI Taxonomy" id="27404"/>
    <lineage>
        <taxon>Eukaryota</taxon>
        <taxon>Metazoa</taxon>
        <taxon>Ecdysozoa</taxon>
        <taxon>Arthropoda</taxon>
        <taxon>Crustacea</taxon>
        <taxon>Branchiopoda</taxon>
        <taxon>Diplostraca</taxon>
        <taxon>Cladocera</taxon>
        <taxon>Anomopoda</taxon>
        <taxon>Daphniidae</taxon>
        <taxon>Daphnia</taxon>
    </lineage>
</organism>
<feature type="domain" description="SNTX MACPF/CDC-like" evidence="3">
    <location>
        <begin position="12"/>
        <end position="197"/>
    </location>
</feature>
<evidence type="ECO:0000259" key="3">
    <source>
        <dbReference type="Pfam" id="PF24674"/>
    </source>
</evidence>
<dbReference type="EMBL" id="CAKKLH010000057">
    <property type="protein sequence ID" value="CAH0101436.1"/>
    <property type="molecule type" value="Genomic_DNA"/>
</dbReference>
<feature type="domain" description="Stonustoxin-like helical" evidence="2">
    <location>
        <begin position="296"/>
        <end position="391"/>
    </location>
</feature>
<sequence>MSTDVDKRILRIPAFGCSNFELGTLYDARTDEIVPTDFTLFEQSDLKIPNVTHNTHTTCTVIASDRLSEKLKKLKVDGSLQISILSGLLDIKGSANFLNKNPINPSESIVHVRCHHRTVVKSLNNDQLSKGKVRYADFSSRPGFNHSATHVITEIQYGSESTFTFRNRRDSTQDKQTINDRLASCANKIVNLLIGKTLLVDNAHMIDDNIVECRFESDFKLPDDVSPPTTLKESLMFASQLNKILSRSMIRAVDNELLGVPCLISLYPLANLSALDSVPRLRQEISSTVASRCVRLMEDYEDMEDEIESLLKDPLVVKLNPLLEKLRVFQQHFDAFRSDSKAKLRTMLINIRSGCEDIGTLNQLLKRFENKKFTYNPHRLGLWLREKHEELCMVQRFQDQMTSLKLNQDRIVVFPNHRLLRQQLATCTVRETFHFVFTSLARSETLLELMGNPTVDTDPMVDSSETVVPWYRDKQVIERMEQEFLNFTAFIKSNIEDKCLAFALTALDVNDETCTTGSSIFFYQRGILTQKIAIPILTSRIKMKVFANRIAQVLKMVVKKAFVHEMIEKTANGIKNEKWLNDARLMHKFMDLLIASNVLMHQQDQDRIQKIIYWIDHPKEFYNRILEELTADTVATTNINEAWNVFTITLKRVIQKAALATDPSEDMNITRAQKFVNQLRIEFSKSGLSSAGELESAFGIDCSGENDDLSSEEDVTFKEIWSRELIRVMDNQRYPINLDLDLRIKKDEYHQPPPPIEYTKFSRKVIEYMKSSPFTKFGESSRPRCDSCCPICKALCIEAANHDTRITPHDAIHQPAGIVGVSYRVGSDLPDQIPNSLIATTCTQRYALDRSFYPNPDSEESYSFEEFFMVFPGWKNPLINEDVPLRQYIFAKYNDEIAEQHHMEPCVEIPRNYYRDLWAVKKQLEMDTQTLNLEIGEYLGMFRF</sequence>
<name>A0A8J2RFW9_9CRUS</name>
<evidence type="ECO:0000313" key="5">
    <source>
        <dbReference type="Proteomes" id="UP000789390"/>
    </source>
</evidence>
<evidence type="ECO:0000313" key="4">
    <source>
        <dbReference type="EMBL" id="CAH0101436.1"/>
    </source>
</evidence>
<proteinExistence type="predicted"/>
<dbReference type="InterPro" id="IPR056072">
    <property type="entry name" value="SNTX_MACPF/CDC-like_dom"/>
</dbReference>
<dbReference type="Pfam" id="PF18078">
    <property type="entry name" value="Thioredoxin_11"/>
    <property type="match status" value="1"/>
</dbReference>
<protein>
    <submittedName>
        <fullName evidence="4">Uncharacterized protein</fullName>
    </submittedName>
</protein>
<evidence type="ECO:0000259" key="2">
    <source>
        <dbReference type="Pfam" id="PF21109"/>
    </source>
</evidence>
<dbReference type="AlphaFoldDB" id="A0A8J2RFW9"/>